<accession>A2ERG5</accession>
<evidence type="ECO:0000313" key="2">
    <source>
        <dbReference type="EMBL" id="EAY04768.1"/>
    </source>
</evidence>
<reference evidence="2" key="1">
    <citation type="submission" date="2006-10" db="EMBL/GenBank/DDBJ databases">
        <authorList>
            <person name="Amadeo P."/>
            <person name="Zhao Q."/>
            <person name="Wortman J."/>
            <person name="Fraser-Liggett C."/>
            <person name="Carlton J."/>
        </authorList>
    </citation>
    <scope>NUCLEOTIDE SEQUENCE</scope>
    <source>
        <strain evidence="2">G3</strain>
    </source>
</reference>
<proteinExistence type="predicted"/>
<feature type="compositionally biased region" description="Acidic residues" evidence="1">
    <location>
        <begin position="99"/>
        <end position="111"/>
    </location>
</feature>
<evidence type="ECO:0000313" key="3">
    <source>
        <dbReference type="Proteomes" id="UP000001542"/>
    </source>
</evidence>
<keyword evidence="3" id="KW-1185">Reference proteome</keyword>
<feature type="compositionally biased region" description="Low complexity" evidence="1">
    <location>
        <begin position="112"/>
        <end position="130"/>
    </location>
</feature>
<sequence length="169" mass="19140">MPLCLDFSDEYLKLIDEFISTHKFIKKVFAVITFQEDIDTRIEFEKNFMQPYMSNTASTQTDQDIHSAISIAHSTILDGAMEEQKLQDLMEQITSPGSEVEDSDSNDEINDNDGFSFNSDSGSSENENFNICSDDENIISKNTNKIKANTKPINLCKQNICCQNLEKVT</sequence>
<name>A2ERG5_TRIV3</name>
<evidence type="ECO:0000256" key="1">
    <source>
        <dbReference type="SAM" id="MobiDB-lite"/>
    </source>
</evidence>
<dbReference type="InParanoid" id="A2ERG5"/>
<protein>
    <submittedName>
        <fullName evidence="2">Uncharacterized protein</fullName>
    </submittedName>
</protein>
<dbReference type="VEuPathDB" id="TrichDB:TVAG_289100"/>
<dbReference type="AlphaFoldDB" id="A2ERG5"/>
<dbReference type="SMR" id="A2ERG5"/>
<feature type="region of interest" description="Disordered" evidence="1">
    <location>
        <begin position="94"/>
        <end position="130"/>
    </location>
</feature>
<dbReference type="Proteomes" id="UP000001542">
    <property type="component" value="Unassembled WGS sequence"/>
</dbReference>
<gene>
    <name evidence="2" type="ORF">TVAG_289100</name>
</gene>
<organism evidence="2 3">
    <name type="scientific">Trichomonas vaginalis (strain ATCC PRA-98 / G3)</name>
    <dbReference type="NCBI Taxonomy" id="412133"/>
    <lineage>
        <taxon>Eukaryota</taxon>
        <taxon>Metamonada</taxon>
        <taxon>Parabasalia</taxon>
        <taxon>Trichomonadida</taxon>
        <taxon>Trichomonadidae</taxon>
        <taxon>Trichomonas</taxon>
    </lineage>
</organism>
<reference evidence="2" key="2">
    <citation type="journal article" date="2007" name="Science">
        <title>Draft genome sequence of the sexually transmitted pathogen Trichomonas vaginalis.</title>
        <authorList>
            <person name="Carlton J.M."/>
            <person name="Hirt R.P."/>
            <person name="Silva J.C."/>
            <person name="Delcher A.L."/>
            <person name="Schatz M."/>
            <person name="Zhao Q."/>
            <person name="Wortman J.R."/>
            <person name="Bidwell S.L."/>
            <person name="Alsmark U.C.M."/>
            <person name="Besteiro S."/>
            <person name="Sicheritz-Ponten T."/>
            <person name="Noel C.J."/>
            <person name="Dacks J.B."/>
            <person name="Foster P.G."/>
            <person name="Simillion C."/>
            <person name="Van de Peer Y."/>
            <person name="Miranda-Saavedra D."/>
            <person name="Barton G.J."/>
            <person name="Westrop G.D."/>
            <person name="Mueller S."/>
            <person name="Dessi D."/>
            <person name="Fiori P.L."/>
            <person name="Ren Q."/>
            <person name="Paulsen I."/>
            <person name="Zhang H."/>
            <person name="Bastida-Corcuera F.D."/>
            <person name="Simoes-Barbosa A."/>
            <person name="Brown M.T."/>
            <person name="Hayes R.D."/>
            <person name="Mukherjee M."/>
            <person name="Okumura C.Y."/>
            <person name="Schneider R."/>
            <person name="Smith A.J."/>
            <person name="Vanacova S."/>
            <person name="Villalvazo M."/>
            <person name="Haas B.J."/>
            <person name="Pertea M."/>
            <person name="Feldblyum T.V."/>
            <person name="Utterback T.R."/>
            <person name="Shu C.L."/>
            <person name="Osoegawa K."/>
            <person name="de Jong P.J."/>
            <person name="Hrdy I."/>
            <person name="Horvathova L."/>
            <person name="Zubacova Z."/>
            <person name="Dolezal P."/>
            <person name="Malik S.B."/>
            <person name="Logsdon J.M. Jr."/>
            <person name="Henze K."/>
            <person name="Gupta A."/>
            <person name="Wang C.C."/>
            <person name="Dunne R.L."/>
            <person name="Upcroft J.A."/>
            <person name="Upcroft P."/>
            <person name="White O."/>
            <person name="Salzberg S.L."/>
            <person name="Tang P."/>
            <person name="Chiu C.-H."/>
            <person name="Lee Y.-S."/>
            <person name="Embley T.M."/>
            <person name="Coombs G.H."/>
            <person name="Mottram J.C."/>
            <person name="Tachezy J."/>
            <person name="Fraser-Liggett C.M."/>
            <person name="Johnson P.J."/>
        </authorList>
    </citation>
    <scope>NUCLEOTIDE SEQUENCE [LARGE SCALE GENOMIC DNA]</scope>
    <source>
        <strain evidence="2">G3</strain>
    </source>
</reference>
<dbReference type="EMBL" id="DS113466">
    <property type="protein sequence ID" value="EAY04768.1"/>
    <property type="molecule type" value="Genomic_DNA"/>
</dbReference>